<dbReference type="AlphaFoldDB" id="A0A6A1VLS5"/>
<reference evidence="2 3" key="1">
    <citation type="journal article" date="2019" name="Plant Biotechnol. J.">
        <title>The red bayberry genome and genetic basis of sex determination.</title>
        <authorList>
            <person name="Jia H.M."/>
            <person name="Jia H.J."/>
            <person name="Cai Q.L."/>
            <person name="Wang Y."/>
            <person name="Zhao H.B."/>
            <person name="Yang W.F."/>
            <person name="Wang G.Y."/>
            <person name="Li Y.H."/>
            <person name="Zhan D.L."/>
            <person name="Shen Y.T."/>
            <person name="Niu Q.F."/>
            <person name="Chang L."/>
            <person name="Qiu J."/>
            <person name="Zhao L."/>
            <person name="Xie H.B."/>
            <person name="Fu W.Y."/>
            <person name="Jin J."/>
            <person name="Li X.W."/>
            <person name="Jiao Y."/>
            <person name="Zhou C.C."/>
            <person name="Tu T."/>
            <person name="Chai C.Y."/>
            <person name="Gao J.L."/>
            <person name="Fan L.J."/>
            <person name="van de Weg E."/>
            <person name="Wang J.Y."/>
            <person name="Gao Z.S."/>
        </authorList>
    </citation>
    <scope>NUCLEOTIDE SEQUENCE [LARGE SCALE GENOMIC DNA]</scope>
    <source>
        <tissue evidence="2">Leaves</tissue>
    </source>
</reference>
<proteinExistence type="predicted"/>
<feature type="region of interest" description="Disordered" evidence="1">
    <location>
        <begin position="1"/>
        <end position="37"/>
    </location>
</feature>
<protein>
    <submittedName>
        <fullName evidence="2">Uncharacterized protein</fullName>
    </submittedName>
</protein>
<feature type="compositionally biased region" description="Acidic residues" evidence="1">
    <location>
        <begin position="22"/>
        <end position="33"/>
    </location>
</feature>
<accession>A0A6A1VLS5</accession>
<gene>
    <name evidence="2" type="ORF">CJ030_MR5G011868</name>
</gene>
<organism evidence="2 3">
    <name type="scientific">Morella rubra</name>
    <name type="common">Chinese bayberry</name>
    <dbReference type="NCBI Taxonomy" id="262757"/>
    <lineage>
        <taxon>Eukaryota</taxon>
        <taxon>Viridiplantae</taxon>
        <taxon>Streptophyta</taxon>
        <taxon>Embryophyta</taxon>
        <taxon>Tracheophyta</taxon>
        <taxon>Spermatophyta</taxon>
        <taxon>Magnoliopsida</taxon>
        <taxon>eudicotyledons</taxon>
        <taxon>Gunneridae</taxon>
        <taxon>Pentapetalae</taxon>
        <taxon>rosids</taxon>
        <taxon>fabids</taxon>
        <taxon>Fagales</taxon>
        <taxon>Myricaceae</taxon>
        <taxon>Morella</taxon>
    </lineage>
</organism>
<comment type="caution">
    <text evidence="2">The sequence shown here is derived from an EMBL/GenBank/DDBJ whole genome shotgun (WGS) entry which is preliminary data.</text>
</comment>
<feature type="compositionally biased region" description="Basic and acidic residues" evidence="1">
    <location>
        <begin position="9"/>
        <end position="21"/>
    </location>
</feature>
<name>A0A6A1VLS5_9ROSI</name>
<evidence type="ECO:0000313" key="2">
    <source>
        <dbReference type="EMBL" id="KAB1212768.1"/>
    </source>
</evidence>
<sequence length="141" mass="16097">MGIESQDEDMTKVWGSEREDVAAEDEEEGEDIGVGDGDWERGIYRSIENGEDGLQVKTLNPRHRCGTHYINGAVTVKWIAKQYLEKIKDIPQLTTTALIEEIWRDCMVGNFKFKVYRVLKLALEMVNGKHVEKSRPPTTLT</sequence>
<keyword evidence="3" id="KW-1185">Reference proteome</keyword>
<evidence type="ECO:0000256" key="1">
    <source>
        <dbReference type="SAM" id="MobiDB-lite"/>
    </source>
</evidence>
<dbReference type="Proteomes" id="UP000516437">
    <property type="component" value="Chromosome 5"/>
</dbReference>
<dbReference type="EMBL" id="RXIC02000023">
    <property type="protein sequence ID" value="KAB1212768.1"/>
    <property type="molecule type" value="Genomic_DNA"/>
</dbReference>
<evidence type="ECO:0000313" key="3">
    <source>
        <dbReference type="Proteomes" id="UP000516437"/>
    </source>
</evidence>